<evidence type="ECO:0000313" key="2">
    <source>
        <dbReference type="Proteomes" id="UP001148629"/>
    </source>
</evidence>
<organism evidence="1 2">
    <name type="scientific">Fusarium decemcellulare</name>
    <dbReference type="NCBI Taxonomy" id="57161"/>
    <lineage>
        <taxon>Eukaryota</taxon>
        <taxon>Fungi</taxon>
        <taxon>Dikarya</taxon>
        <taxon>Ascomycota</taxon>
        <taxon>Pezizomycotina</taxon>
        <taxon>Sordariomycetes</taxon>
        <taxon>Hypocreomycetidae</taxon>
        <taxon>Hypocreales</taxon>
        <taxon>Nectriaceae</taxon>
        <taxon>Fusarium</taxon>
        <taxon>Fusarium decemcellulare species complex</taxon>
    </lineage>
</organism>
<gene>
    <name evidence="1" type="ORF">NM208_g11750</name>
</gene>
<name>A0ACC1RUB3_9HYPO</name>
<reference evidence="1" key="1">
    <citation type="submission" date="2022-08" db="EMBL/GenBank/DDBJ databases">
        <title>Genome Sequence of Fusarium decemcellulare.</title>
        <authorList>
            <person name="Buettner E."/>
        </authorList>
    </citation>
    <scope>NUCLEOTIDE SEQUENCE</scope>
    <source>
        <strain evidence="1">Babe19</strain>
    </source>
</reference>
<comment type="caution">
    <text evidence="1">The sequence shown here is derived from an EMBL/GenBank/DDBJ whole genome shotgun (WGS) entry which is preliminary data.</text>
</comment>
<dbReference type="Proteomes" id="UP001148629">
    <property type="component" value="Unassembled WGS sequence"/>
</dbReference>
<sequence>MVNYKYLGALMSASPALAAFGVTTSGTNLIVDSGNSNGFSISISTNDCSINSIKFRGEEFQYKSQTSHIASGLGSATVSNNIINSASK</sequence>
<protein>
    <submittedName>
        <fullName evidence="1">Uncharacterized protein</fullName>
    </submittedName>
</protein>
<proteinExistence type="predicted"/>
<dbReference type="EMBL" id="JANRMS010001952">
    <property type="protein sequence ID" value="KAJ3525174.1"/>
    <property type="molecule type" value="Genomic_DNA"/>
</dbReference>
<accession>A0ACC1RUB3</accession>
<evidence type="ECO:0000313" key="1">
    <source>
        <dbReference type="EMBL" id="KAJ3525174.1"/>
    </source>
</evidence>
<keyword evidence="2" id="KW-1185">Reference proteome</keyword>